<dbReference type="Pfam" id="PF03732">
    <property type="entry name" value="Retrotrans_gag"/>
    <property type="match status" value="1"/>
</dbReference>
<dbReference type="InterPro" id="IPR000477">
    <property type="entry name" value="RT_dom"/>
</dbReference>
<keyword evidence="5" id="KW-1185">Reference proteome</keyword>
<evidence type="ECO:0000313" key="4">
    <source>
        <dbReference type="EMBL" id="GJT44028.1"/>
    </source>
</evidence>
<reference evidence="4" key="2">
    <citation type="submission" date="2022-01" db="EMBL/GenBank/DDBJ databases">
        <authorList>
            <person name="Yamashiro T."/>
            <person name="Shiraishi A."/>
            <person name="Satake H."/>
            <person name="Nakayama K."/>
        </authorList>
    </citation>
    <scope>NUCLEOTIDE SEQUENCE</scope>
</reference>
<evidence type="ECO:0000256" key="1">
    <source>
        <dbReference type="SAM" id="MobiDB-lite"/>
    </source>
</evidence>
<evidence type="ECO:0000259" key="3">
    <source>
        <dbReference type="Pfam" id="PF03732"/>
    </source>
</evidence>
<dbReference type="InterPro" id="IPR043502">
    <property type="entry name" value="DNA/RNA_pol_sf"/>
</dbReference>
<dbReference type="Gene3D" id="3.30.70.270">
    <property type="match status" value="1"/>
</dbReference>
<proteinExistence type="predicted"/>
<feature type="compositionally biased region" description="Polar residues" evidence="1">
    <location>
        <begin position="168"/>
        <end position="177"/>
    </location>
</feature>
<dbReference type="GO" id="GO:0003964">
    <property type="term" value="F:RNA-directed DNA polymerase activity"/>
    <property type="evidence" value="ECO:0007669"/>
    <property type="project" value="UniProtKB-KW"/>
</dbReference>
<dbReference type="Gene3D" id="3.10.10.10">
    <property type="entry name" value="HIV Type 1 Reverse Transcriptase, subunit A, domain 1"/>
    <property type="match status" value="1"/>
</dbReference>
<keyword evidence="4" id="KW-0808">Transferase</keyword>
<feature type="domain" description="Reverse transcriptase" evidence="2">
    <location>
        <begin position="559"/>
        <end position="659"/>
    </location>
</feature>
<organism evidence="4 5">
    <name type="scientific">Tanacetum coccineum</name>
    <dbReference type="NCBI Taxonomy" id="301880"/>
    <lineage>
        <taxon>Eukaryota</taxon>
        <taxon>Viridiplantae</taxon>
        <taxon>Streptophyta</taxon>
        <taxon>Embryophyta</taxon>
        <taxon>Tracheophyta</taxon>
        <taxon>Spermatophyta</taxon>
        <taxon>Magnoliopsida</taxon>
        <taxon>eudicotyledons</taxon>
        <taxon>Gunneridae</taxon>
        <taxon>Pentapetalae</taxon>
        <taxon>asterids</taxon>
        <taxon>campanulids</taxon>
        <taxon>Asterales</taxon>
        <taxon>Asteraceae</taxon>
        <taxon>Asteroideae</taxon>
        <taxon>Anthemideae</taxon>
        <taxon>Anthemidinae</taxon>
        <taxon>Tanacetum</taxon>
    </lineage>
</organism>
<dbReference type="InterPro" id="IPR053134">
    <property type="entry name" value="RNA-dir_DNA_polymerase"/>
</dbReference>
<dbReference type="PANTHER" id="PTHR24559">
    <property type="entry name" value="TRANSPOSON TY3-I GAG-POL POLYPROTEIN"/>
    <property type="match status" value="1"/>
</dbReference>
<evidence type="ECO:0000313" key="5">
    <source>
        <dbReference type="Proteomes" id="UP001151760"/>
    </source>
</evidence>
<dbReference type="SUPFAM" id="SSF56672">
    <property type="entry name" value="DNA/RNA polymerases"/>
    <property type="match status" value="1"/>
</dbReference>
<name>A0ABQ5DZS0_9ASTR</name>
<dbReference type="InterPro" id="IPR005162">
    <property type="entry name" value="Retrotrans_gag_dom"/>
</dbReference>
<sequence length="661" mass="75354">MPSHVKTYDGSGDPKDHLKLFQSAAKTEGWAMPTWCHMFNSTLTGNARVWFDKLPKESIDSYEDLRTAFRENYLQQTKHIKDPVEIHHIKQRDGESTEDFMERYKAEVLDVEGAPECMRISGFMHGITHPGLIKRLYERILRSMDEMYRMTTSFLQGEVAALSHGQRKASSSWKQSEGGNKPNFKKGFKNKHRPDRKPDRFSLLTKTPKEIFALEKGKFKAPPPMVTPVEKRDPNKYCEFHSDTGHSTDECMQLRKQIDEMIKAGKLSQFIKELKQNDKPKAPKKGEASGKDKPLTILMIQPWERVAKPRITQSFSPETAMSFPPLGEEDGTEGPMIIEAEMGGHFVHRIYVDGGASSEVLYEHCFIKLRKEIRDQMVPATTHLIGFSGETIWPLGQIALLVKIGDVHSTSAWMNFMVIRSPSQHNAIIGRPGIRKIRAVPSTAHGMLKFPVEGGTVTLQSSRVIPMECAMISGPSIQSSAVNQVLEEKINITIQPEYPEQTVSIGSTEKGRKELFKQKKRGHAPERNKVIQEEVEKLVDAGIMKEAHYYSWLSNTVMVKKHDGTWRMCVDFKDLNNACPKDCYPLPEIDWKVESLCGYPFKCFLDAYKGYHQIKMTKEDEEKTAFITSQGIFCYYKMPFGLKNAGSTYQRLVDKAFQRQI</sequence>
<dbReference type="PANTHER" id="PTHR24559:SF444">
    <property type="entry name" value="REVERSE TRANSCRIPTASE DOMAIN-CONTAINING PROTEIN"/>
    <property type="match status" value="1"/>
</dbReference>
<accession>A0ABQ5DZS0</accession>
<feature type="domain" description="Retrotransposon gag" evidence="3">
    <location>
        <begin position="38"/>
        <end position="128"/>
    </location>
</feature>
<dbReference type="CDD" id="cd01647">
    <property type="entry name" value="RT_LTR"/>
    <property type="match status" value="1"/>
</dbReference>
<dbReference type="InterPro" id="IPR043128">
    <property type="entry name" value="Rev_trsase/Diguanyl_cyclase"/>
</dbReference>
<feature type="region of interest" description="Disordered" evidence="1">
    <location>
        <begin position="166"/>
        <end position="201"/>
    </location>
</feature>
<dbReference type="Proteomes" id="UP001151760">
    <property type="component" value="Unassembled WGS sequence"/>
</dbReference>
<feature type="compositionally biased region" description="Basic residues" evidence="1">
    <location>
        <begin position="183"/>
        <end position="195"/>
    </location>
</feature>
<gene>
    <name evidence="4" type="ORF">Tco_0952743</name>
</gene>
<reference evidence="4" key="1">
    <citation type="journal article" date="2022" name="Int. J. Mol. Sci.">
        <title>Draft Genome of Tanacetum Coccineum: Genomic Comparison of Closely Related Tanacetum-Family Plants.</title>
        <authorList>
            <person name="Yamashiro T."/>
            <person name="Shiraishi A."/>
            <person name="Nakayama K."/>
            <person name="Satake H."/>
        </authorList>
    </citation>
    <scope>NUCLEOTIDE SEQUENCE</scope>
</reference>
<evidence type="ECO:0000259" key="2">
    <source>
        <dbReference type="Pfam" id="PF00078"/>
    </source>
</evidence>
<dbReference type="EMBL" id="BQNB010015779">
    <property type="protein sequence ID" value="GJT44028.1"/>
    <property type="molecule type" value="Genomic_DNA"/>
</dbReference>
<protein>
    <submittedName>
        <fullName evidence="4">Reverse transcriptase domain-containing protein</fullName>
    </submittedName>
</protein>
<keyword evidence="4" id="KW-0548">Nucleotidyltransferase</keyword>
<comment type="caution">
    <text evidence="4">The sequence shown here is derived from an EMBL/GenBank/DDBJ whole genome shotgun (WGS) entry which is preliminary data.</text>
</comment>
<dbReference type="Pfam" id="PF00078">
    <property type="entry name" value="RVT_1"/>
    <property type="match status" value="1"/>
</dbReference>
<keyword evidence="4" id="KW-0695">RNA-directed DNA polymerase</keyword>